<reference evidence="1 2" key="1">
    <citation type="journal article" date="2010" name="ChemBioChem">
        <title>Cloning and characterization of the biosynthetic gene cluster of 16-membered macrolide antibiotic FD-891: involvement of a dual functional cytochrome P450 monooxygenase catalyzing epoxidation and hydroxylation.</title>
        <authorList>
            <person name="Kudo F."/>
            <person name="Motegi A."/>
            <person name="Mizoue K."/>
            <person name="Eguchi T."/>
        </authorList>
    </citation>
    <scope>NUCLEOTIDE SEQUENCE [LARGE SCALE GENOMIC DNA]</scope>
    <source>
        <strain evidence="1 2">A-8890</strain>
    </source>
</reference>
<dbReference type="EMBL" id="AP018448">
    <property type="protein sequence ID" value="BBC29706.1"/>
    <property type="molecule type" value="Genomic_DNA"/>
</dbReference>
<organism evidence="1 2">
    <name type="scientific">Streptomyces graminofaciens</name>
    <dbReference type="NCBI Taxonomy" id="68212"/>
    <lineage>
        <taxon>Bacteria</taxon>
        <taxon>Bacillati</taxon>
        <taxon>Actinomycetota</taxon>
        <taxon>Actinomycetes</taxon>
        <taxon>Kitasatosporales</taxon>
        <taxon>Streptomycetaceae</taxon>
        <taxon>Streptomyces</taxon>
    </lineage>
</organism>
<gene>
    <name evidence="1" type="ORF">SGFS_010000</name>
</gene>
<evidence type="ECO:0000313" key="2">
    <source>
        <dbReference type="Proteomes" id="UP001321542"/>
    </source>
</evidence>
<name>A0ABN5V9N7_9ACTN</name>
<keyword evidence="2" id="KW-1185">Reference proteome</keyword>
<proteinExistence type="predicted"/>
<sequence length="83" mass="9154">MREQAIKLAVEDAKSPLHGVDPDTVVASADRLHVKGNPARGETYRQVLTRNNRTRLETMGSFTRPMGPERFSLFAYGAVLVGV</sequence>
<dbReference type="Proteomes" id="UP001321542">
    <property type="component" value="Chromosome"/>
</dbReference>
<evidence type="ECO:0000313" key="1">
    <source>
        <dbReference type="EMBL" id="BBC29706.1"/>
    </source>
</evidence>
<protein>
    <submittedName>
        <fullName evidence="1">Uncharacterized protein</fullName>
    </submittedName>
</protein>
<accession>A0ABN5V9N7</accession>
<reference evidence="1 2" key="2">
    <citation type="journal article" date="2023" name="ChemBioChem">
        <title>Acyltransferase Domain Exchange between Two Independent Type I Polyketide Synthases in the Same Producer Strain of Macrolide Antibiotics.</title>
        <authorList>
            <person name="Kudo F."/>
            <person name="Kishikawa K."/>
            <person name="Tsuboi K."/>
            <person name="Kido T."/>
            <person name="Usui T."/>
            <person name="Hashimoto J."/>
            <person name="Shin-Ya K."/>
            <person name="Miyanaga A."/>
            <person name="Eguchi T."/>
        </authorList>
    </citation>
    <scope>NUCLEOTIDE SEQUENCE [LARGE SCALE GENOMIC DNA]</scope>
    <source>
        <strain evidence="1 2">A-8890</strain>
    </source>
</reference>